<dbReference type="GO" id="GO:0006508">
    <property type="term" value="P:proteolysis"/>
    <property type="evidence" value="ECO:0007669"/>
    <property type="project" value="UniProtKB-KW"/>
</dbReference>
<dbReference type="KEGG" id="naci:NUH88_18975"/>
<dbReference type="SUPFAM" id="SSF101738">
    <property type="entry name" value="SspB-like"/>
    <property type="match status" value="1"/>
</dbReference>
<feature type="compositionally biased region" description="Acidic residues" evidence="1">
    <location>
        <begin position="122"/>
        <end position="146"/>
    </location>
</feature>
<keyword evidence="2" id="KW-0645">Protease</keyword>
<protein>
    <submittedName>
        <fullName evidence="2">ClpXP protease specificity-enhancing factor SspB</fullName>
    </submittedName>
</protein>
<dbReference type="Pfam" id="PF04386">
    <property type="entry name" value="SspB"/>
    <property type="match status" value="1"/>
</dbReference>
<evidence type="ECO:0000256" key="1">
    <source>
        <dbReference type="SAM" id="MobiDB-lite"/>
    </source>
</evidence>
<reference evidence="2" key="1">
    <citation type="submission" date="2022-08" db="EMBL/GenBank/DDBJ databases">
        <title>Nisaea acidiphila sp. nov., isolated from a marine algal debris and emended description of the genus Nisaea Urios et al. 2008.</title>
        <authorList>
            <person name="Kwon K."/>
        </authorList>
    </citation>
    <scope>NUCLEOTIDE SEQUENCE</scope>
    <source>
        <strain evidence="2">MEBiC11861</strain>
    </source>
</reference>
<sequence>MLEEPFQYDMMVDEALRGVVRRALRQVAQHGLPGNHHFYITFKTRGDGVSIPPYLLEKYVDEMTIVLQFQFWDLEIEEEFFSVSLSFNDVRERLVIPFAAITGFADPSVKFGLQFQTLDESEVEDLDLPEMADDEAAEEMPEDESDSQAMGQVVSLDNFRKKK</sequence>
<dbReference type="Gene3D" id="2.30.30.220">
    <property type="entry name" value="SspB-like"/>
    <property type="match status" value="1"/>
</dbReference>
<evidence type="ECO:0000313" key="2">
    <source>
        <dbReference type="EMBL" id="UUX52270.1"/>
    </source>
</evidence>
<keyword evidence="2" id="KW-0378">Hydrolase</keyword>
<proteinExistence type="predicted"/>
<gene>
    <name evidence="2" type="ORF">NUH88_18975</name>
</gene>
<name>A0A9J7AYW5_9PROT</name>
<dbReference type="GO" id="GO:0008233">
    <property type="term" value="F:peptidase activity"/>
    <property type="evidence" value="ECO:0007669"/>
    <property type="project" value="UniProtKB-KW"/>
</dbReference>
<dbReference type="InterPro" id="IPR036760">
    <property type="entry name" value="SspB-like_sf"/>
</dbReference>
<accession>A0A9J7AYW5</accession>
<feature type="region of interest" description="Disordered" evidence="1">
    <location>
        <begin position="122"/>
        <end position="163"/>
    </location>
</feature>
<dbReference type="InterPro" id="IPR007481">
    <property type="entry name" value="SspB"/>
</dbReference>
<dbReference type="Proteomes" id="UP001060336">
    <property type="component" value="Chromosome"/>
</dbReference>
<organism evidence="2 3">
    <name type="scientific">Nisaea acidiphila</name>
    <dbReference type="NCBI Taxonomy" id="1862145"/>
    <lineage>
        <taxon>Bacteria</taxon>
        <taxon>Pseudomonadati</taxon>
        <taxon>Pseudomonadota</taxon>
        <taxon>Alphaproteobacteria</taxon>
        <taxon>Rhodospirillales</taxon>
        <taxon>Thalassobaculaceae</taxon>
        <taxon>Nisaea</taxon>
    </lineage>
</organism>
<evidence type="ECO:0000313" key="3">
    <source>
        <dbReference type="Proteomes" id="UP001060336"/>
    </source>
</evidence>
<keyword evidence="3" id="KW-1185">Reference proteome</keyword>
<dbReference type="EMBL" id="CP102480">
    <property type="protein sequence ID" value="UUX52270.1"/>
    <property type="molecule type" value="Genomic_DNA"/>
</dbReference>
<dbReference type="AlphaFoldDB" id="A0A9J7AYW5"/>